<evidence type="ECO:0000256" key="6">
    <source>
        <dbReference type="ARBA" id="ARBA00023125"/>
    </source>
</evidence>
<accession>G8ZSY2</accession>
<feature type="compositionally biased region" description="Polar residues" evidence="12">
    <location>
        <begin position="843"/>
        <end position="857"/>
    </location>
</feature>
<evidence type="ECO:0000256" key="5">
    <source>
        <dbReference type="ARBA" id="ARBA00022840"/>
    </source>
</evidence>
<dbReference type="KEGG" id="tdl:TDEL_0D01420"/>
<dbReference type="GO" id="GO:0000725">
    <property type="term" value="P:recombinational repair"/>
    <property type="evidence" value="ECO:0007669"/>
    <property type="project" value="TreeGrafter"/>
</dbReference>
<dbReference type="GO" id="GO:0007127">
    <property type="term" value="P:meiosis I"/>
    <property type="evidence" value="ECO:0007669"/>
    <property type="project" value="EnsemblFungi"/>
</dbReference>
<dbReference type="GO" id="GO:0016787">
    <property type="term" value="F:hydrolase activity"/>
    <property type="evidence" value="ECO:0007669"/>
    <property type="project" value="UniProtKB-UniRule"/>
</dbReference>
<evidence type="ECO:0000256" key="8">
    <source>
        <dbReference type="ARBA" id="ARBA00034617"/>
    </source>
</evidence>
<dbReference type="Pfam" id="PF00580">
    <property type="entry name" value="UvrD-helicase"/>
    <property type="match status" value="1"/>
</dbReference>
<dbReference type="SUPFAM" id="SSF52540">
    <property type="entry name" value="P-loop containing nucleoside triphosphate hydrolases"/>
    <property type="match status" value="1"/>
</dbReference>
<dbReference type="InterPro" id="IPR000212">
    <property type="entry name" value="DNA_helicase_UvrD/REP"/>
</dbReference>
<dbReference type="InParanoid" id="G8ZSY2"/>
<evidence type="ECO:0000256" key="4">
    <source>
        <dbReference type="ARBA" id="ARBA00022806"/>
    </source>
</evidence>
<feature type="domain" description="UvrD-like helicase C-terminal" evidence="14">
    <location>
        <begin position="316"/>
        <end position="650"/>
    </location>
</feature>
<dbReference type="CDD" id="cd22877">
    <property type="entry name" value="Srs2_C"/>
    <property type="match status" value="1"/>
</dbReference>
<dbReference type="InterPro" id="IPR014016">
    <property type="entry name" value="UvrD-like_ATP-bd"/>
</dbReference>
<dbReference type="GO" id="GO:0008047">
    <property type="term" value="F:enzyme activator activity"/>
    <property type="evidence" value="ECO:0007669"/>
    <property type="project" value="EnsemblFungi"/>
</dbReference>
<dbReference type="PROSITE" id="PS51217">
    <property type="entry name" value="UVRD_HELICASE_CTER"/>
    <property type="match status" value="1"/>
</dbReference>
<feature type="region of interest" description="Disordered" evidence="12">
    <location>
        <begin position="669"/>
        <end position="710"/>
    </location>
</feature>
<dbReference type="CDD" id="cd17932">
    <property type="entry name" value="DEXQc_UvrD"/>
    <property type="match status" value="1"/>
</dbReference>
<keyword evidence="3 11" id="KW-0378">Hydrolase</keyword>
<dbReference type="HOGENOM" id="CLU_004585_4_0_1"/>
<evidence type="ECO:0000256" key="12">
    <source>
        <dbReference type="SAM" id="MobiDB-lite"/>
    </source>
</evidence>
<evidence type="ECO:0000256" key="1">
    <source>
        <dbReference type="ARBA" id="ARBA00009922"/>
    </source>
</evidence>
<evidence type="ECO:0000256" key="3">
    <source>
        <dbReference type="ARBA" id="ARBA00022801"/>
    </source>
</evidence>
<comment type="catalytic activity">
    <reaction evidence="10">
        <text>ATP + H2O = ADP + phosphate + H(+)</text>
        <dbReference type="Rhea" id="RHEA:13065"/>
        <dbReference type="ChEBI" id="CHEBI:15377"/>
        <dbReference type="ChEBI" id="CHEBI:15378"/>
        <dbReference type="ChEBI" id="CHEBI:30616"/>
        <dbReference type="ChEBI" id="CHEBI:43474"/>
        <dbReference type="ChEBI" id="CHEBI:456216"/>
        <dbReference type="EC" id="5.6.2.4"/>
    </reaction>
</comment>
<dbReference type="GO" id="GO:0005524">
    <property type="term" value="F:ATP binding"/>
    <property type="evidence" value="ECO:0007669"/>
    <property type="project" value="UniProtKB-UniRule"/>
</dbReference>
<evidence type="ECO:0000313" key="16">
    <source>
        <dbReference type="Proteomes" id="UP000005627"/>
    </source>
</evidence>
<dbReference type="GO" id="GO:0006303">
    <property type="term" value="P:double-strand break repair via nonhomologous end joining"/>
    <property type="evidence" value="ECO:0007669"/>
    <property type="project" value="EnsemblFungi"/>
</dbReference>
<dbReference type="PROSITE" id="PS51198">
    <property type="entry name" value="UVRD_HELICASE_ATP_BIND"/>
    <property type="match status" value="1"/>
</dbReference>
<reference evidence="15 16" key="1">
    <citation type="journal article" date="2011" name="Proc. Natl. Acad. Sci. U.S.A.">
        <title>Evolutionary erosion of yeast sex chromosomes by mating-type switching accidents.</title>
        <authorList>
            <person name="Gordon J.L."/>
            <person name="Armisen D."/>
            <person name="Proux-Wera E."/>
            <person name="Oheigeartaigh S.S."/>
            <person name="Byrne K.P."/>
            <person name="Wolfe K.H."/>
        </authorList>
    </citation>
    <scope>NUCLEOTIDE SEQUENCE [LARGE SCALE GENOMIC DNA]</scope>
    <source>
        <strain evidence="16">ATCC 10662 / CBS 1146 / NBRC 0425 / NCYC 2629 / NRRL Y-866</strain>
    </source>
</reference>
<dbReference type="RefSeq" id="XP_003680937.1">
    <property type="nucleotide sequence ID" value="XM_003680889.1"/>
</dbReference>
<protein>
    <recommendedName>
        <fullName evidence="9">DNA 3'-5' helicase</fullName>
        <ecNumber evidence="9">5.6.2.4</ecNumber>
    </recommendedName>
</protein>
<name>G8ZSY2_TORDE</name>
<comment type="catalytic activity">
    <reaction evidence="8">
        <text>Couples ATP hydrolysis with the unwinding of duplex DNA by translocating in the 3'-5' direction.</text>
        <dbReference type="EC" id="5.6.2.4"/>
    </reaction>
</comment>
<feature type="region of interest" description="Disordered" evidence="12">
    <location>
        <begin position="947"/>
        <end position="966"/>
    </location>
</feature>
<evidence type="ECO:0000256" key="2">
    <source>
        <dbReference type="ARBA" id="ARBA00022741"/>
    </source>
</evidence>
<feature type="compositionally biased region" description="Low complexity" evidence="12">
    <location>
        <begin position="950"/>
        <end position="964"/>
    </location>
</feature>
<evidence type="ECO:0000256" key="9">
    <source>
        <dbReference type="ARBA" id="ARBA00034808"/>
    </source>
</evidence>
<dbReference type="InterPro" id="IPR027417">
    <property type="entry name" value="P-loop_NTPase"/>
</dbReference>
<keyword evidence="5 11" id="KW-0067">ATP-binding</keyword>
<dbReference type="GO" id="GO:0003677">
    <property type="term" value="F:DNA binding"/>
    <property type="evidence" value="ECO:0007669"/>
    <property type="project" value="UniProtKB-KW"/>
</dbReference>
<feature type="compositionally biased region" description="Low complexity" evidence="12">
    <location>
        <begin position="859"/>
        <end position="871"/>
    </location>
</feature>
<dbReference type="Gene3D" id="1.10.10.160">
    <property type="match status" value="1"/>
</dbReference>
<evidence type="ECO:0000259" key="13">
    <source>
        <dbReference type="PROSITE" id="PS51198"/>
    </source>
</evidence>
<dbReference type="STRING" id="1076872.G8ZSY2"/>
<keyword evidence="4 11" id="KW-0347">Helicase</keyword>
<proteinExistence type="inferred from homology"/>
<dbReference type="InterPro" id="IPR013986">
    <property type="entry name" value="DExx_box_DNA_helicase_dom_sf"/>
</dbReference>
<evidence type="ECO:0000256" key="10">
    <source>
        <dbReference type="ARBA" id="ARBA00048988"/>
    </source>
</evidence>
<dbReference type="InterPro" id="IPR014017">
    <property type="entry name" value="DNA_helicase_UvrD-like_C"/>
</dbReference>
<evidence type="ECO:0000259" key="14">
    <source>
        <dbReference type="PROSITE" id="PS51217"/>
    </source>
</evidence>
<evidence type="ECO:0000256" key="7">
    <source>
        <dbReference type="ARBA" id="ARBA00023235"/>
    </source>
</evidence>
<dbReference type="PANTHER" id="PTHR11070">
    <property type="entry name" value="UVRD / RECB / PCRA DNA HELICASE FAMILY MEMBER"/>
    <property type="match status" value="1"/>
</dbReference>
<sequence length="1133" mass="127780">MASNATLEGIIATLNEQQRVAVQFDHTKALQVIAGPGTGKTKVLTSRVAYLLLHHRIKPQDIIVTTFTNKAAKEMIDRLNTMLQGSSIRVSDIMIGTFHSVCLKILTRYGHKIGLRKDWRIIEESEIDKIMQEMIEKMPDTIRDQANSMARKVNLCLPKRGSDEWAVHAKPVRKHISRLKAYAILPEEYNKDPNYDQALAYFYDKYQAELSKVNALDFDDLLMYAFRLLSRERCLPYVQHVLVDEFQDTNGIQMDLMFLFAKANHHLSRGITVVGDPDQSIYAFRHALALNFDAMSNKCPIECSRVVLVENYRSSQKILDTSETLIKQQVKGRADRLPLRAQFDCEFAPVYIEFPAAFLEGPSLIREMLYLKALPNMFTYNDFAILVRQRRQIKNVETALIEHGIPYKIIRGHAFWELKETVSMLNLLKCVYSESEKHAILSALQYPARGLGAASIGKIKIALDTISGTAFQGLRQICDKKVDLVIPAKGRTALKEFINMIEYCQKLSEAPNSTTLSDIFDRLYDGSGMRHEYLYLDGKKKSEIEGDQEPNFSNPRHKNVMLLKNYFIGTDMASLETSADSSLAERSSETQRHGVSITTKSGINNHIRNFFLSLSLFSIEANDSELDKAKRIEQEKVGFVTISTIHGAKGLEWPVVFIPGCEEGIIPSIFGDDKAQDGGENDDEEDGDEDKNDIKRRNDTPASPKSKLVNIDNSLDEERRMFFVAQTRAKHLLYHSTAASERSEGPSRFLTEELLSTMADQQKLFDSVASIKNFYLHMGKKPPVEGKFKLKRLVEDYARFIENNRERFVWNGEFIVHTFKFDLTKNSDSTFSSGFTTAAAQLQNSADSPTVTQTVFGNSARSSRTSSPTRSKYSISSSPKKMYAPQSKSRGEMSSTSPVKEFAPVSPTGSPTKKRSFAPCYRPTRNAPNALQCNRRLFAPGQDVPKLKSEISASSPSEESSLLSRNISKLKESNATISDRKSEDARVVKMENPEEREAFVSTFKKTYNPQRSKRRLVTTPINITDTDTSSHIKAEDKTFDYSVSNDDDGLNTTAAELLHNPDDMIIDTRPIISNAKTLADAAKKSSRSEEDREKRSSQKVKKENSSSQIDIFSQLSRAKKKAKLSDGEIIIID</sequence>
<dbReference type="OrthoDB" id="1470711at2759"/>
<dbReference type="FunCoup" id="G8ZSY2">
    <property type="interactions" value="304"/>
</dbReference>
<keyword evidence="6" id="KW-0238">DNA-binding</keyword>
<dbReference type="PANTHER" id="PTHR11070:SF2">
    <property type="entry name" value="ATP-DEPENDENT DNA HELICASE SRS2"/>
    <property type="match status" value="1"/>
</dbReference>
<dbReference type="GO" id="GO:0043138">
    <property type="term" value="F:3'-5' DNA helicase activity"/>
    <property type="evidence" value="ECO:0007669"/>
    <property type="project" value="UniProtKB-EC"/>
</dbReference>
<feature type="compositionally biased region" description="Polar residues" evidence="12">
    <location>
        <begin position="886"/>
        <end position="898"/>
    </location>
</feature>
<dbReference type="EMBL" id="HE616745">
    <property type="protein sequence ID" value="CCE91726.1"/>
    <property type="molecule type" value="Genomic_DNA"/>
</dbReference>
<dbReference type="Pfam" id="PF13361">
    <property type="entry name" value="UvrD_C"/>
    <property type="match status" value="1"/>
</dbReference>
<dbReference type="GO" id="GO:0042262">
    <property type="term" value="P:DNA protection"/>
    <property type="evidence" value="ECO:0007669"/>
    <property type="project" value="EnsemblFungi"/>
</dbReference>
<feature type="binding site" evidence="11">
    <location>
        <begin position="34"/>
        <end position="41"/>
    </location>
    <ligand>
        <name>ATP</name>
        <dbReference type="ChEBI" id="CHEBI:30616"/>
    </ligand>
</feature>
<feature type="compositionally biased region" description="Basic and acidic residues" evidence="12">
    <location>
        <begin position="1081"/>
        <end position="1104"/>
    </location>
</feature>
<dbReference type="GeneID" id="11502161"/>
<dbReference type="GO" id="GO:0005634">
    <property type="term" value="C:nucleus"/>
    <property type="evidence" value="ECO:0007669"/>
    <property type="project" value="EnsemblFungi"/>
</dbReference>
<dbReference type="Proteomes" id="UP000005627">
    <property type="component" value="Chromosome 4"/>
</dbReference>
<evidence type="ECO:0000256" key="11">
    <source>
        <dbReference type="PROSITE-ProRule" id="PRU00560"/>
    </source>
</evidence>
<organism evidence="15 16">
    <name type="scientific">Torulaspora delbrueckii</name>
    <name type="common">Yeast</name>
    <name type="synonym">Candida colliculosa</name>
    <dbReference type="NCBI Taxonomy" id="4950"/>
    <lineage>
        <taxon>Eukaryota</taxon>
        <taxon>Fungi</taxon>
        <taxon>Dikarya</taxon>
        <taxon>Ascomycota</taxon>
        <taxon>Saccharomycotina</taxon>
        <taxon>Saccharomycetes</taxon>
        <taxon>Saccharomycetales</taxon>
        <taxon>Saccharomycetaceae</taxon>
        <taxon>Torulaspora</taxon>
    </lineage>
</organism>
<feature type="compositionally biased region" description="Acidic residues" evidence="12">
    <location>
        <begin position="679"/>
        <end position="691"/>
    </location>
</feature>
<dbReference type="GO" id="GO:1990986">
    <property type="term" value="P:DNA recombinase disassembly"/>
    <property type="evidence" value="ECO:0007669"/>
    <property type="project" value="EnsemblFungi"/>
</dbReference>
<keyword evidence="7" id="KW-0413">Isomerase</keyword>
<dbReference type="AlphaFoldDB" id="G8ZSY2"/>
<keyword evidence="16" id="KW-1185">Reference proteome</keyword>
<evidence type="ECO:0000313" key="15">
    <source>
        <dbReference type="EMBL" id="CCE91726.1"/>
    </source>
</evidence>
<comment type="similarity">
    <text evidence="1">Belongs to the helicase family. UvrD subfamily.</text>
</comment>
<feature type="domain" description="UvrD-like helicase ATP-binding" evidence="13">
    <location>
        <begin position="13"/>
        <end position="315"/>
    </location>
</feature>
<keyword evidence="2 11" id="KW-0547">Nucleotide-binding</keyword>
<dbReference type="Gene3D" id="3.40.50.300">
    <property type="entry name" value="P-loop containing nucleotide triphosphate hydrolases"/>
    <property type="match status" value="2"/>
</dbReference>
<dbReference type="eggNOG" id="KOG2108">
    <property type="taxonomic scope" value="Eukaryota"/>
</dbReference>
<dbReference type="Gene3D" id="1.10.486.10">
    <property type="entry name" value="PCRA, domain 4"/>
    <property type="match status" value="1"/>
</dbReference>
<feature type="region of interest" description="Disordered" evidence="12">
    <location>
        <begin position="1080"/>
        <end position="1108"/>
    </location>
</feature>
<feature type="region of interest" description="Disordered" evidence="12">
    <location>
        <begin position="843"/>
        <end position="926"/>
    </location>
</feature>
<gene>
    <name evidence="15" type="primary">TDEL0D01420</name>
    <name evidence="15" type="ORF">TDEL_0D01420</name>
</gene>
<dbReference type="GO" id="GO:2000042">
    <property type="term" value="P:negative regulation of double-strand break repair via homologous recombination"/>
    <property type="evidence" value="ECO:0007669"/>
    <property type="project" value="EnsemblFungi"/>
</dbReference>
<dbReference type="EC" id="5.6.2.4" evidence="9"/>